<evidence type="ECO:0000256" key="12">
    <source>
        <dbReference type="ARBA" id="ARBA00048173"/>
    </source>
</evidence>
<dbReference type="OMA" id="CPKENGV"/>
<evidence type="ECO:0000313" key="16">
    <source>
        <dbReference type="Proteomes" id="UP000017836"/>
    </source>
</evidence>
<gene>
    <name evidence="15" type="ORF">AMTR_s00007p00154760</name>
</gene>
<dbReference type="PROSITE" id="PS50878">
    <property type="entry name" value="RT_POL"/>
    <property type="match status" value="1"/>
</dbReference>
<evidence type="ECO:0000256" key="8">
    <source>
        <dbReference type="ARBA" id="ARBA00022842"/>
    </source>
</evidence>
<evidence type="ECO:0000313" key="15">
    <source>
        <dbReference type="EMBL" id="ERN05303.1"/>
    </source>
</evidence>
<dbReference type="EMBL" id="KI394011">
    <property type="protein sequence ID" value="ERN05303.1"/>
    <property type="molecule type" value="Genomic_DNA"/>
</dbReference>
<accession>W1PBJ3</accession>
<comment type="function">
    <text evidence="13">Telomerase is a ribonucleoprotein enzyme essential for the replication of chromosome termini in most eukaryotes. It elongates telomeres. It is a reverse transcriptase that adds simple sequence repeats to chromosome ends by copying a template sequence within the RNA component of the enzyme.</text>
</comment>
<evidence type="ECO:0000256" key="1">
    <source>
        <dbReference type="ARBA" id="ARBA00008001"/>
    </source>
</evidence>
<comment type="catalytic activity">
    <reaction evidence="12 13">
        <text>DNA(n) + a 2'-deoxyribonucleoside 5'-triphosphate = DNA(n+1) + diphosphate</text>
        <dbReference type="Rhea" id="RHEA:22508"/>
        <dbReference type="Rhea" id="RHEA-COMP:17339"/>
        <dbReference type="Rhea" id="RHEA-COMP:17340"/>
        <dbReference type="ChEBI" id="CHEBI:33019"/>
        <dbReference type="ChEBI" id="CHEBI:61560"/>
        <dbReference type="ChEBI" id="CHEBI:173112"/>
        <dbReference type="EC" id="2.7.7.49"/>
    </reaction>
</comment>
<keyword evidence="16" id="KW-1185">Reference proteome</keyword>
<protein>
    <recommendedName>
        <fullName evidence="3 13">Telomerase reverse transcriptase</fullName>
        <ecNumber evidence="2 13">2.7.7.49</ecNumber>
    </recommendedName>
    <alternativeName>
        <fullName evidence="13">Telomerase catalytic subunit</fullName>
    </alternativeName>
</protein>
<dbReference type="eggNOG" id="KOG1005">
    <property type="taxonomic scope" value="Eukaryota"/>
</dbReference>
<evidence type="ECO:0000256" key="6">
    <source>
        <dbReference type="ARBA" id="ARBA00022695"/>
    </source>
</evidence>
<dbReference type="Pfam" id="PF12009">
    <property type="entry name" value="Telomerase_RBD"/>
    <property type="match status" value="1"/>
</dbReference>
<proteinExistence type="inferred from homology"/>
<dbReference type="GO" id="GO:0005634">
    <property type="term" value="C:nucleus"/>
    <property type="evidence" value="ECO:0007669"/>
    <property type="project" value="UniProtKB-SubCell"/>
</dbReference>
<dbReference type="GO" id="GO:0003720">
    <property type="term" value="F:telomerase activity"/>
    <property type="evidence" value="ECO:0007669"/>
    <property type="project" value="InterPro"/>
</dbReference>
<dbReference type="AlphaFoldDB" id="W1PBJ3"/>
<dbReference type="GO" id="GO:0003677">
    <property type="term" value="F:DNA binding"/>
    <property type="evidence" value="ECO:0007669"/>
    <property type="project" value="InterPro"/>
</dbReference>
<keyword evidence="8 13" id="KW-0460">Magnesium</keyword>
<dbReference type="GO" id="GO:0000781">
    <property type="term" value="C:chromosome, telomeric region"/>
    <property type="evidence" value="ECO:0007669"/>
    <property type="project" value="UniProtKB-SubCell"/>
</dbReference>
<reference evidence="16" key="1">
    <citation type="journal article" date="2013" name="Science">
        <title>The Amborella genome and the evolution of flowering plants.</title>
        <authorList>
            <consortium name="Amborella Genome Project"/>
        </authorList>
    </citation>
    <scope>NUCLEOTIDE SEQUENCE [LARGE SCALE GENOMIC DNA]</scope>
</reference>
<feature type="domain" description="Reverse transcriptase" evidence="14">
    <location>
        <begin position="658"/>
        <end position="879"/>
    </location>
</feature>
<evidence type="ECO:0000256" key="13">
    <source>
        <dbReference type="RuleBase" id="RU365061"/>
    </source>
</evidence>
<dbReference type="PANTHER" id="PTHR12066:SF0">
    <property type="entry name" value="TELOMERASE REVERSE TRANSCRIPTASE"/>
    <property type="match status" value="1"/>
</dbReference>
<dbReference type="SMART" id="SM00975">
    <property type="entry name" value="Telomerase_RBD"/>
    <property type="match status" value="1"/>
</dbReference>
<dbReference type="InterPro" id="IPR003545">
    <property type="entry name" value="Telomerase_RT"/>
</dbReference>
<evidence type="ECO:0000256" key="9">
    <source>
        <dbReference type="ARBA" id="ARBA00022895"/>
    </source>
</evidence>
<keyword evidence="4 13" id="KW-0158">Chromosome</keyword>
<evidence type="ECO:0000256" key="4">
    <source>
        <dbReference type="ARBA" id="ARBA00022454"/>
    </source>
</evidence>
<dbReference type="Gramene" id="ERN05303">
    <property type="protein sequence ID" value="ERN05303"/>
    <property type="gene ID" value="AMTR_s00007p00154760"/>
</dbReference>
<keyword evidence="5 13" id="KW-0808">Transferase</keyword>
<evidence type="ECO:0000256" key="5">
    <source>
        <dbReference type="ARBA" id="ARBA00022679"/>
    </source>
</evidence>
<dbReference type="GO" id="GO:0046872">
    <property type="term" value="F:metal ion binding"/>
    <property type="evidence" value="ECO:0007669"/>
    <property type="project" value="UniProtKB-KW"/>
</dbReference>
<keyword evidence="11 13" id="KW-0539">Nucleus</keyword>
<dbReference type="InterPro" id="IPR000477">
    <property type="entry name" value="RT_dom"/>
</dbReference>
<comment type="similarity">
    <text evidence="1 13">Belongs to the reverse transcriptase family. Telomerase subfamily.</text>
</comment>
<dbReference type="GO" id="GO:0000723">
    <property type="term" value="P:telomere maintenance"/>
    <property type="evidence" value="ECO:0007669"/>
    <property type="project" value="InterPro"/>
</dbReference>
<evidence type="ECO:0000256" key="3">
    <source>
        <dbReference type="ARBA" id="ARBA00016182"/>
    </source>
</evidence>
<evidence type="ECO:0000256" key="7">
    <source>
        <dbReference type="ARBA" id="ARBA00022723"/>
    </source>
</evidence>
<name>W1PBJ3_AMBTC</name>
<keyword evidence="9 13" id="KW-0779">Telomere</keyword>
<evidence type="ECO:0000259" key="14">
    <source>
        <dbReference type="PROSITE" id="PS50878"/>
    </source>
</evidence>
<comment type="subcellular location">
    <subcellularLocation>
        <location evidence="13">Nucleus</location>
    </subcellularLocation>
    <subcellularLocation>
        <location evidence="13">Chromosome</location>
        <location evidence="13">Telomere</location>
    </subcellularLocation>
</comment>
<sequence length="879" mass="99974">MKANRSLGILRRAYGRDNVNTLGELIVKMLSIRQEDFNGGCGCSGSGCLGCSPQPLGFLLREGDHEEYIDLVTNTLAVAHELPHHSLPFLSQVQWQQDQLVMRIIDMEACSTGSQNVICLGYEKWTNFSPVMSIMSSRAWIQLLSRIGDSYMVHILRHVSIFLPLSGGNLLQMTGPPISNSQQLVKGTASISYVSQLNIENRGVNLGMLVKSDCGLKDRAGVKRKRDTTTLQLNSSFGTCPSSVSETTTIDNKQRKRKRPFSFQRRKLHGKGFCPSHDEDISATTITSSRPGFPIEEVEMRCFCSLVWKVNQRVSSMTKIDRQGLLHDPSVSPCAVFPPGHILNKLKPNRSGAISLIKLIFSLPDDFDSHVNYVSDCPFGSPLLHTLMKFLKILIHNAQRCQYQILLRRHCPLPIVKKNRKKLSDSFIGEKGGTPFQLSQRARPLRESSREVICNTNEICSEKTPKLAGEQSKLNGSYSKYEQVASFVWAVCRSVIPVELLGSSKNWRSLKRNIAKFVQLRRFENFNLQQCMFQLKLSCFPWLSKRTTTTSCCTCTETFIDSHTTRSGPPELFNGLQGLQDVVTKRKLRTLHKKLLDCWVYWIFSSFVVPLLRAHFYVTESQWGRQKVFYYRKSVWRQITKKGIDCLKENNFEVFTSTSQEEIFLERSLGFSRLRFIPKDDGVRPISHLSAPCKARLPLRKSCPEDSYLRRKKVIAKSGNPQRRDSRLKSNGISFKSVNFVLRDVHSLLKAIMVGHQEQLGSSVFDYNDVYKQLVPFISSLRLGSMSLPKLYIIVSDVSKAFDAIDQDKLFGIMEWILNKDEYPLEQYKKVSCTRRSLKFRKEVMIKESNDRGFMHSAAIVGMSTSRCGLIYQNSDAFK</sequence>
<organism evidence="15 16">
    <name type="scientific">Amborella trichopoda</name>
    <dbReference type="NCBI Taxonomy" id="13333"/>
    <lineage>
        <taxon>Eukaryota</taxon>
        <taxon>Viridiplantae</taxon>
        <taxon>Streptophyta</taxon>
        <taxon>Embryophyta</taxon>
        <taxon>Tracheophyta</taxon>
        <taxon>Spermatophyta</taxon>
        <taxon>Magnoliopsida</taxon>
        <taxon>Amborellales</taxon>
        <taxon>Amborellaceae</taxon>
        <taxon>Amborella</taxon>
    </lineage>
</organism>
<dbReference type="InterPro" id="IPR021891">
    <property type="entry name" value="Telomerase_RBD"/>
</dbReference>
<evidence type="ECO:0000256" key="2">
    <source>
        <dbReference type="ARBA" id="ARBA00012493"/>
    </source>
</evidence>
<dbReference type="EC" id="2.7.7.49" evidence="2 13"/>
<dbReference type="STRING" id="13333.W1PBJ3"/>
<dbReference type="PANTHER" id="PTHR12066">
    <property type="entry name" value="TELOMERASE REVERSE TRANSCRIPTASE"/>
    <property type="match status" value="1"/>
</dbReference>
<evidence type="ECO:0000256" key="11">
    <source>
        <dbReference type="ARBA" id="ARBA00023242"/>
    </source>
</evidence>
<dbReference type="HOGENOM" id="CLU_001996_2_0_1"/>
<keyword evidence="6 13" id="KW-0548">Nucleotidyltransferase</keyword>
<dbReference type="Gene3D" id="1.10.132.70">
    <property type="match status" value="1"/>
</dbReference>
<keyword evidence="10 13" id="KW-0695">RNA-directed DNA polymerase</keyword>
<dbReference type="Proteomes" id="UP000017836">
    <property type="component" value="Unassembled WGS sequence"/>
</dbReference>
<keyword evidence="7 13" id="KW-0479">Metal-binding</keyword>
<evidence type="ECO:0000256" key="10">
    <source>
        <dbReference type="ARBA" id="ARBA00022918"/>
    </source>
</evidence>